<protein>
    <submittedName>
        <fullName evidence="3">Anti-sigma factor antagonist</fullName>
    </submittedName>
</protein>
<reference evidence="3 4" key="1">
    <citation type="submission" date="2018-11" db="EMBL/GenBank/DDBJ databases">
        <title>Trebonia kvetii gen.nov., sp.nov., a novel acidophilic actinobacterium, and proposal of the new actinobacterial family Treboniaceae fam. nov.</title>
        <authorList>
            <person name="Rapoport D."/>
            <person name="Sagova-Mareckova M."/>
            <person name="Sedlacek I."/>
            <person name="Provaznik J."/>
            <person name="Kralova S."/>
            <person name="Pavlinic D."/>
            <person name="Benes V."/>
            <person name="Kopecky J."/>
        </authorList>
    </citation>
    <scope>NUCLEOTIDE SEQUENCE [LARGE SCALE GENOMIC DNA]</scope>
    <source>
        <strain evidence="3 4">15Tr583</strain>
    </source>
</reference>
<proteinExistence type="predicted"/>
<feature type="region of interest" description="Disordered" evidence="1">
    <location>
        <begin position="109"/>
        <end position="136"/>
    </location>
</feature>
<dbReference type="PANTHER" id="PTHR33495:SF2">
    <property type="entry name" value="ANTI-SIGMA FACTOR ANTAGONIST TM_1081-RELATED"/>
    <property type="match status" value="1"/>
</dbReference>
<dbReference type="Pfam" id="PF01740">
    <property type="entry name" value="STAS"/>
    <property type="match status" value="1"/>
</dbReference>
<evidence type="ECO:0000313" key="3">
    <source>
        <dbReference type="EMBL" id="TVZ03874.1"/>
    </source>
</evidence>
<dbReference type="RefSeq" id="WP_145853745.1">
    <property type="nucleotide sequence ID" value="NZ_RPFW01000003.1"/>
</dbReference>
<dbReference type="PROSITE" id="PS50801">
    <property type="entry name" value="STAS"/>
    <property type="match status" value="1"/>
</dbReference>
<comment type="caution">
    <text evidence="3">The sequence shown here is derived from an EMBL/GenBank/DDBJ whole genome shotgun (WGS) entry which is preliminary data.</text>
</comment>
<sequence length="136" mass="13507">MFRTNLSSGPSEGHVVFSLHGELDLVDAAAVAAALGALAARDLWITVDLSGLEFIDAAGVAALSRARRQARNAGGGLVLAAPQPQVQLVLSLIWEADSSGVQASMAAAAAGAGSPPRTGAHRSGVSLLGSAGRASP</sequence>
<dbReference type="PANTHER" id="PTHR33495">
    <property type="entry name" value="ANTI-SIGMA FACTOR ANTAGONIST TM_1081-RELATED-RELATED"/>
    <property type="match status" value="1"/>
</dbReference>
<dbReference type="EMBL" id="RPFW01000003">
    <property type="protein sequence ID" value="TVZ03874.1"/>
    <property type="molecule type" value="Genomic_DNA"/>
</dbReference>
<dbReference type="GO" id="GO:0043856">
    <property type="term" value="F:anti-sigma factor antagonist activity"/>
    <property type="evidence" value="ECO:0007669"/>
    <property type="project" value="TreeGrafter"/>
</dbReference>
<dbReference type="CDD" id="cd07043">
    <property type="entry name" value="STAS_anti-anti-sigma_factors"/>
    <property type="match status" value="1"/>
</dbReference>
<dbReference type="AlphaFoldDB" id="A0A6P2BXT1"/>
<feature type="domain" description="STAS" evidence="2">
    <location>
        <begin position="4"/>
        <end position="90"/>
    </location>
</feature>
<organism evidence="3 4">
    <name type="scientific">Trebonia kvetii</name>
    <dbReference type="NCBI Taxonomy" id="2480626"/>
    <lineage>
        <taxon>Bacteria</taxon>
        <taxon>Bacillati</taxon>
        <taxon>Actinomycetota</taxon>
        <taxon>Actinomycetes</taxon>
        <taxon>Streptosporangiales</taxon>
        <taxon>Treboniaceae</taxon>
        <taxon>Trebonia</taxon>
    </lineage>
</organism>
<evidence type="ECO:0000313" key="4">
    <source>
        <dbReference type="Proteomes" id="UP000460272"/>
    </source>
</evidence>
<accession>A0A6P2BXT1</accession>
<evidence type="ECO:0000259" key="2">
    <source>
        <dbReference type="PROSITE" id="PS50801"/>
    </source>
</evidence>
<dbReference type="SUPFAM" id="SSF52091">
    <property type="entry name" value="SpoIIaa-like"/>
    <property type="match status" value="1"/>
</dbReference>
<gene>
    <name evidence="3" type="ORF">EAS64_15625</name>
</gene>
<keyword evidence="4" id="KW-1185">Reference proteome</keyword>
<evidence type="ECO:0000256" key="1">
    <source>
        <dbReference type="SAM" id="MobiDB-lite"/>
    </source>
</evidence>
<feature type="compositionally biased region" description="Low complexity" evidence="1">
    <location>
        <begin position="109"/>
        <end position="118"/>
    </location>
</feature>
<dbReference type="Proteomes" id="UP000460272">
    <property type="component" value="Unassembled WGS sequence"/>
</dbReference>
<dbReference type="Gene3D" id="3.30.750.24">
    <property type="entry name" value="STAS domain"/>
    <property type="match status" value="1"/>
</dbReference>
<dbReference type="InterPro" id="IPR036513">
    <property type="entry name" value="STAS_dom_sf"/>
</dbReference>
<dbReference type="InterPro" id="IPR002645">
    <property type="entry name" value="STAS_dom"/>
</dbReference>
<name>A0A6P2BXT1_9ACTN</name>